<evidence type="ECO:0000256" key="2">
    <source>
        <dbReference type="ARBA" id="ARBA00012438"/>
    </source>
</evidence>
<dbReference type="CDD" id="cd00082">
    <property type="entry name" value="HisKA"/>
    <property type="match status" value="1"/>
</dbReference>
<keyword evidence="6" id="KW-0902">Two-component regulatory system</keyword>
<evidence type="ECO:0000256" key="5">
    <source>
        <dbReference type="ARBA" id="ARBA00022777"/>
    </source>
</evidence>
<dbReference type="Proteomes" id="UP000251889">
    <property type="component" value="Unassembled WGS sequence"/>
</dbReference>
<dbReference type="SUPFAM" id="SSF47384">
    <property type="entry name" value="Homodimeric domain of signal transducing histidine kinase"/>
    <property type="match status" value="1"/>
</dbReference>
<evidence type="ECO:0000313" key="10">
    <source>
        <dbReference type="EMBL" id="RAW02807.1"/>
    </source>
</evidence>
<dbReference type="SUPFAM" id="SSF55874">
    <property type="entry name" value="ATPase domain of HSP90 chaperone/DNA topoisomerase II/histidine kinase"/>
    <property type="match status" value="1"/>
</dbReference>
<comment type="caution">
    <text evidence="10">The sequence shown here is derived from an EMBL/GenBank/DDBJ whole genome shotgun (WGS) entry which is preliminary data.</text>
</comment>
<dbReference type="PANTHER" id="PTHR43711:SF1">
    <property type="entry name" value="HISTIDINE KINASE 1"/>
    <property type="match status" value="1"/>
</dbReference>
<dbReference type="AlphaFoldDB" id="A0A364Y753"/>
<evidence type="ECO:0000256" key="4">
    <source>
        <dbReference type="ARBA" id="ARBA00022679"/>
    </source>
</evidence>
<dbReference type="PRINTS" id="PR00344">
    <property type="entry name" value="BCTRLSENSOR"/>
</dbReference>
<dbReference type="Gene3D" id="3.30.565.10">
    <property type="entry name" value="Histidine kinase-like ATPase, C-terminal domain"/>
    <property type="match status" value="1"/>
</dbReference>
<evidence type="ECO:0000259" key="9">
    <source>
        <dbReference type="PROSITE" id="PS50109"/>
    </source>
</evidence>
<feature type="transmembrane region" description="Helical" evidence="8">
    <location>
        <begin position="29"/>
        <end position="48"/>
    </location>
</feature>
<feature type="domain" description="Histidine kinase" evidence="9">
    <location>
        <begin position="224"/>
        <end position="436"/>
    </location>
</feature>
<evidence type="ECO:0000256" key="6">
    <source>
        <dbReference type="ARBA" id="ARBA00023012"/>
    </source>
</evidence>
<name>A0A364Y753_9BACT</name>
<dbReference type="InterPro" id="IPR004358">
    <property type="entry name" value="Sig_transdc_His_kin-like_C"/>
</dbReference>
<evidence type="ECO:0000256" key="3">
    <source>
        <dbReference type="ARBA" id="ARBA00022553"/>
    </source>
</evidence>
<protein>
    <recommendedName>
        <fullName evidence="2">histidine kinase</fullName>
        <ecNumber evidence="2">2.7.13.3</ecNumber>
    </recommendedName>
</protein>
<dbReference type="InterPro" id="IPR050736">
    <property type="entry name" value="Sensor_HK_Regulatory"/>
</dbReference>
<dbReference type="InterPro" id="IPR003594">
    <property type="entry name" value="HATPase_dom"/>
</dbReference>
<keyword evidence="3" id="KW-0597">Phosphoprotein</keyword>
<feature type="transmembrane region" description="Helical" evidence="8">
    <location>
        <begin position="107"/>
        <end position="124"/>
    </location>
</feature>
<organism evidence="10 11">
    <name type="scientific">Pseudochryseolinea flava</name>
    <dbReference type="NCBI Taxonomy" id="2059302"/>
    <lineage>
        <taxon>Bacteria</taxon>
        <taxon>Pseudomonadati</taxon>
        <taxon>Bacteroidota</taxon>
        <taxon>Cytophagia</taxon>
        <taxon>Cytophagales</taxon>
        <taxon>Fulvivirgaceae</taxon>
        <taxon>Pseudochryseolinea</taxon>
    </lineage>
</organism>
<evidence type="ECO:0000256" key="1">
    <source>
        <dbReference type="ARBA" id="ARBA00000085"/>
    </source>
</evidence>
<dbReference type="InterPro" id="IPR036890">
    <property type="entry name" value="HATPase_C_sf"/>
</dbReference>
<dbReference type="OrthoDB" id="109585at2"/>
<dbReference type="InterPro" id="IPR003661">
    <property type="entry name" value="HisK_dim/P_dom"/>
</dbReference>
<dbReference type="PROSITE" id="PS50109">
    <property type="entry name" value="HIS_KIN"/>
    <property type="match status" value="1"/>
</dbReference>
<feature type="transmembrane region" description="Helical" evidence="8">
    <location>
        <begin position="60"/>
        <end position="76"/>
    </location>
</feature>
<gene>
    <name evidence="10" type="ORF">DQQ10_01480</name>
</gene>
<dbReference type="PANTHER" id="PTHR43711">
    <property type="entry name" value="TWO-COMPONENT HISTIDINE KINASE"/>
    <property type="match status" value="1"/>
</dbReference>
<dbReference type="RefSeq" id="WP_112745022.1">
    <property type="nucleotide sequence ID" value="NZ_QMFY01000001.1"/>
</dbReference>
<dbReference type="Gene3D" id="1.10.287.130">
    <property type="match status" value="1"/>
</dbReference>
<dbReference type="GO" id="GO:0000155">
    <property type="term" value="F:phosphorelay sensor kinase activity"/>
    <property type="evidence" value="ECO:0007669"/>
    <property type="project" value="InterPro"/>
</dbReference>
<dbReference type="EMBL" id="QMFY01000001">
    <property type="protein sequence ID" value="RAW02807.1"/>
    <property type="molecule type" value="Genomic_DNA"/>
</dbReference>
<dbReference type="EC" id="2.7.13.3" evidence="2"/>
<keyword evidence="8" id="KW-0812">Transmembrane</keyword>
<accession>A0A364Y753</accession>
<keyword evidence="5" id="KW-0418">Kinase</keyword>
<feature type="transmembrane region" description="Helical" evidence="8">
    <location>
        <begin position="131"/>
        <end position="148"/>
    </location>
</feature>
<proteinExistence type="predicted"/>
<keyword evidence="11" id="KW-1185">Reference proteome</keyword>
<evidence type="ECO:0000256" key="8">
    <source>
        <dbReference type="SAM" id="Phobius"/>
    </source>
</evidence>
<feature type="transmembrane region" description="Helical" evidence="8">
    <location>
        <begin position="83"/>
        <end position="101"/>
    </location>
</feature>
<evidence type="ECO:0000256" key="7">
    <source>
        <dbReference type="SAM" id="Coils"/>
    </source>
</evidence>
<feature type="transmembrane region" description="Helical" evidence="8">
    <location>
        <begin position="168"/>
        <end position="188"/>
    </location>
</feature>
<reference evidence="10 11" key="1">
    <citation type="submission" date="2018-06" db="EMBL/GenBank/DDBJ databases">
        <title>Chryseolinea flavus sp. nov., a member of the phylum Bacteroidetes isolated from soil.</title>
        <authorList>
            <person name="Li Y."/>
            <person name="Wang J."/>
        </authorList>
    </citation>
    <scope>NUCLEOTIDE SEQUENCE [LARGE SCALE GENOMIC DNA]</scope>
    <source>
        <strain evidence="10 11">SDU1-6</strain>
    </source>
</reference>
<comment type="catalytic activity">
    <reaction evidence="1">
        <text>ATP + protein L-histidine = ADP + protein N-phospho-L-histidine.</text>
        <dbReference type="EC" id="2.7.13.3"/>
    </reaction>
</comment>
<feature type="coiled-coil region" evidence="7">
    <location>
        <begin position="190"/>
        <end position="221"/>
    </location>
</feature>
<evidence type="ECO:0000313" key="11">
    <source>
        <dbReference type="Proteomes" id="UP000251889"/>
    </source>
</evidence>
<keyword evidence="7" id="KW-0175">Coiled coil</keyword>
<keyword evidence="8" id="KW-1133">Transmembrane helix</keyword>
<dbReference type="InterPro" id="IPR036097">
    <property type="entry name" value="HisK_dim/P_sf"/>
</dbReference>
<sequence>MNILLPKNWSRYSRQFSGDQEGLRKYKRVILLSQFALFGAVVGVLHAVEDLIDGQRFMPMMDFIMAVSIFICYVINESGRHKLARIVLLSFLNLFFFVYSSLANHELGIYLYYFSWVGLAAVVFEIDENFYRFFFIGLSIVLTIMLFATDFDAFGTADFAAVDIQRSFIINFVSSIAVLVFFIVFMVNMNEQSEVKLMALAEEVQEKNNDLEKVNRELDRFFYSASHDLKIPVMDIKGVINAAMSEVQDQHILEYFQLLKERAQKLDGFLLDIIDYARNSEMGVKLEPVDVALLIEDALQNFTFIKGADRIRFEKNFKFDHQVEVDRVRLMVILNNIISNSIRYHRLDIRDPWIRIDASFADDMLNITVADNGQGIEEDLLPKIFNMFFRGTNQSKGSGLGLYIVKETVEKLSGKITVFSKVGTGTSFKLALPSRTSDIPVQQKENATIL</sequence>
<dbReference type="InterPro" id="IPR005467">
    <property type="entry name" value="His_kinase_dom"/>
</dbReference>
<dbReference type="Pfam" id="PF02518">
    <property type="entry name" value="HATPase_c"/>
    <property type="match status" value="1"/>
</dbReference>
<keyword evidence="4" id="KW-0808">Transferase</keyword>
<keyword evidence="8" id="KW-0472">Membrane</keyword>
<dbReference type="SMART" id="SM00387">
    <property type="entry name" value="HATPase_c"/>
    <property type="match status" value="1"/>
</dbReference>